<accession>A0A3N4GPD8</accession>
<evidence type="ECO:0000256" key="10">
    <source>
        <dbReference type="PROSITE-ProRule" id="PRU00169"/>
    </source>
</evidence>
<evidence type="ECO:0000256" key="1">
    <source>
        <dbReference type="ARBA" id="ARBA00004496"/>
    </source>
</evidence>
<comment type="caution">
    <text evidence="12">The sequence shown here is derived from an EMBL/GenBank/DDBJ whole genome shotgun (WGS) entry which is preliminary data.</text>
</comment>
<dbReference type="GO" id="GO:0003700">
    <property type="term" value="F:DNA-binding transcription factor activity"/>
    <property type="evidence" value="ECO:0007669"/>
    <property type="project" value="InterPro"/>
</dbReference>
<dbReference type="EMBL" id="RKMH01000004">
    <property type="protein sequence ID" value="RPA64779.1"/>
    <property type="molecule type" value="Genomic_DNA"/>
</dbReference>
<evidence type="ECO:0000256" key="4">
    <source>
        <dbReference type="ARBA" id="ARBA00023012"/>
    </source>
</evidence>
<evidence type="ECO:0000256" key="8">
    <source>
        <dbReference type="ARBA" id="ARBA00023163"/>
    </source>
</evidence>
<comment type="subcellular location">
    <subcellularLocation>
        <location evidence="1 9">Cytoplasm</location>
    </subcellularLocation>
</comment>
<keyword evidence="4 9" id="KW-0902">Two-component regulatory system</keyword>
<dbReference type="PROSITE" id="PS50110">
    <property type="entry name" value="RESPONSE_REGULATORY"/>
    <property type="match status" value="1"/>
</dbReference>
<dbReference type="InterPro" id="IPR036390">
    <property type="entry name" value="WH_DNA-bd_sf"/>
</dbReference>
<dbReference type="Gene3D" id="1.10.10.10">
    <property type="entry name" value="Winged helix-like DNA-binding domain superfamily/Winged helix DNA-binding domain"/>
    <property type="match status" value="1"/>
</dbReference>
<keyword evidence="13" id="KW-1185">Reference proteome</keyword>
<dbReference type="InterPro" id="IPR011006">
    <property type="entry name" value="CheY-like_superfamily"/>
</dbReference>
<dbReference type="Pfam" id="PF00072">
    <property type="entry name" value="Response_reg"/>
    <property type="match status" value="1"/>
</dbReference>
<dbReference type="PIRSF" id="PIRSF006171">
    <property type="entry name" value="RR_citrat_malat"/>
    <property type="match status" value="1"/>
</dbReference>
<dbReference type="Gene3D" id="3.40.50.2300">
    <property type="match status" value="1"/>
</dbReference>
<proteinExistence type="predicted"/>
<dbReference type="SUPFAM" id="SSF46785">
    <property type="entry name" value="Winged helix' DNA-binding domain"/>
    <property type="match status" value="1"/>
</dbReference>
<keyword evidence="2 9" id="KW-0963">Cytoplasm</keyword>
<evidence type="ECO:0000259" key="11">
    <source>
        <dbReference type="PROSITE" id="PS50110"/>
    </source>
</evidence>
<keyword evidence="5 9" id="KW-0805">Transcription regulation</keyword>
<dbReference type="AlphaFoldDB" id="A0A3N4GPD8"/>
<evidence type="ECO:0000256" key="2">
    <source>
        <dbReference type="ARBA" id="ARBA00022490"/>
    </source>
</evidence>
<evidence type="ECO:0000256" key="3">
    <source>
        <dbReference type="ARBA" id="ARBA00022553"/>
    </source>
</evidence>
<dbReference type="Proteomes" id="UP000267536">
    <property type="component" value="Unassembled WGS sequence"/>
</dbReference>
<keyword evidence="7 9" id="KW-0010">Activator</keyword>
<keyword evidence="3 10" id="KW-0597">Phosphoprotein</keyword>
<reference evidence="12 13" key="1">
    <citation type="submission" date="2018-11" db="EMBL/GenBank/DDBJ databases">
        <title>Draft genome sequence of Gordonia sp. RS15-1S isolated from rice stems.</title>
        <authorList>
            <person name="Muangham S."/>
        </authorList>
    </citation>
    <scope>NUCLEOTIDE SEQUENCE [LARGE SCALE GENOMIC DNA]</scope>
    <source>
        <strain evidence="12 13">RS15-1S</strain>
    </source>
</reference>
<sequence length="228" mass="24486">MTDQAPRTDGYGVLIVDDDFRVAALHSAIVTAVRGFRVVARAGTLAQARTALAERPDIELVLLDVYLPDGSGIDLLAELHCDCFIVGAETDARAVRAATRGGALAYLIKPFADTELARRLAGYAHYRRVLEAPRVSQDQVDAALSGLRFGTVPAERPAGASPTEQRILELFDDTGKGLFADQVSDAIGISAATARRHLAALVSAGRLVMSLQYGGTGRPRQEYRRPRT</sequence>
<gene>
    <name evidence="12" type="ORF">EF294_06605</name>
</gene>
<dbReference type="SMART" id="SM00448">
    <property type="entry name" value="REC"/>
    <property type="match status" value="1"/>
</dbReference>
<dbReference type="PANTHER" id="PTHR45526">
    <property type="entry name" value="TRANSCRIPTIONAL REGULATORY PROTEIN DPIA"/>
    <property type="match status" value="1"/>
</dbReference>
<feature type="modified residue" description="4-aspartylphosphate" evidence="10">
    <location>
        <position position="64"/>
    </location>
</feature>
<evidence type="ECO:0000256" key="9">
    <source>
        <dbReference type="PIRNR" id="PIRNR006171"/>
    </source>
</evidence>
<dbReference type="InterPro" id="IPR024187">
    <property type="entry name" value="Sig_transdc_resp-reg_cit/mal"/>
</dbReference>
<dbReference type="InterPro" id="IPR051271">
    <property type="entry name" value="2C-system_Tx_regulators"/>
</dbReference>
<dbReference type="GO" id="GO:0000156">
    <property type="term" value="F:phosphorelay response regulator activity"/>
    <property type="evidence" value="ECO:0007669"/>
    <property type="project" value="TreeGrafter"/>
</dbReference>
<dbReference type="Pfam" id="PF12840">
    <property type="entry name" value="HTH_20"/>
    <property type="match status" value="1"/>
</dbReference>
<evidence type="ECO:0000313" key="12">
    <source>
        <dbReference type="EMBL" id="RPA64779.1"/>
    </source>
</evidence>
<dbReference type="OrthoDB" id="7187989at2"/>
<dbReference type="PANTHER" id="PTHR45526:SF1">
    <property type="entry name" value="TRANSCRIPTIONAL REGULATORY PROTEIN DCUR-RELATED"/>
    <property type="match status" value="1"/>
</dbReference>
<organism evidence="12 13">
    <name type="scientific">Gordonia oryzae</name>
    <dbReference type="NCBI Taxonomy" id="2487349"/>
    <lineage>
        <taxon>Bacteria</taxon>
        <taxon>Bacillati</taxon>
        <taxon>Actinomycetota</taxon>
        <taxon>Actinomycetes</taxon>
        <taxon>Mycobacteriales</taxon>
        <taxon>Gordoniaceae</taxon>
        <taxon>Gordonia</taxon>
    </lineage>
</organism>
<evidence type="ECO:0000256" key="6">
    <source>
        <dbReference type="ARBA" id="ARBA00023125"/>
    </source>
</evidence>
<dbReference type="GO" id="GO:0003677">
    <property type="term" value="F:DNA binding"/>
    <property type="evidence" value="ECO:0007669"/>
    <property type="project" value="UniProtKB-KW"/>
</dbReference>
<dbReference type="SUPFAM" id="SSF52172">
    <property type="entry name" value="CheY-like"/>
    <property type="match status" value="1"/>
</dbReference>
<dbReference type="InterPro" id="IPR036388">
    <property type="entry name" value="WH-like_DNA-bd_sf"/>
</dbReference>
<evidence type="ECO:0000313" key="13">
    <source>
        <dbReference type="Proteomes" id="UP000267536"/>
    </source>
</evidence>
<protein>
    <recommendedName>
        <fullName evidence="9">Transcriptional regulatory protein</fullName>
    </recommendedName>
</protein>
<evidence type="ECO:0000256" key="7">
    <source>
        <dbReference type="ARBA" id="ARBA00023159"/>
    </source>
</evidence>
<dbReference type="GO" id="GO:0005737">
    <property type="term" value="C:cytoplasm"/>
    <property type="evidence" value="ECO:0007669"/>
    <property type="project" value="UniProtKB-SubCell"/>
</dbReference>
<keyword evidence="6 9" id="KW-0238">DNA-binding</keyword>
<evidence type="ECO:0000256" key="5">
    <source>
        <dbReference type="ARBA" id="ARBA00023015"/>
    </source>
</evidence>
<keyword evidence="8 9" id="KW-0804">Transcription</keyword>
<dbReference type="RefSeq" id="WP_123927086.1">
    <property type="nucleotide sequence ID" value="NZ_JBPSDP010000004.1"/>
</dbReference>
<feature type="domain" description="Response regulatory" evidence="11">
    <location>
        <begin position="12"/>
        <end position="124"/>
    </location>
</feature>
<name>A0A3N4GPD8_9ACTN</name>
<dbReference type="InterPro" id="IPR001789">
    <property type="entry name" value="Sig_transdc_resp-reg_receiver"/>
</dbReference>